<proteinExistence type="predicted"/>
<protein>
    <submittedName>
        <fullName evidence="1">Uncharacterized protein</fullName>
    </submittedName>
</protein>
<feature type="non-terminal residue" evidence="1">
    <location>
        <position position="127"/>
    </location>
</feature>
<dbReference type="EMBL" id="ML208287">
    <property type="protein sequence ID" value="TFK72249.1"/>
    <property type="molecule type" value="Genomic_DNA"/>
</dbReference>
<accession>A0ACD3B2Q4</accession>
<dbReference type="Proteomes" id="UP000308600">
    <property type="component" value="Unassembled WGS sequence"/>
</dbReference>
<reference evidence="1 2" key="1">
    <citation type="journal article" date="2019" name="Nat. Ecol. Evol.">
        <title>Megaphylogeny resolves global patterns of mushroom evolution.</title>
        <authorList>
            <person name="Varga T."/>
            <person name="Krizsan K."/>
            <person name="Foldi C."/>
            <person name="Dima B."/>
            <person name="Sanchez-Garcia M."/>
            <person name="Sanchez-Ramirez S."/>
            <person name="Szollosi G.J."/>
            <person name="Szarkandi J.G."/>
            <person name="Papp V."/>
            <person name="Albert L."/>
            <person name="Andreopoulos W."/>
            <person name="Angelini C."/>
            <person name="Antonin V."/>
            <person name="Barry K.W."/>
            <person name="Bougher N.L."/>
            <person name="Buchanan P."/>
            <person name="Buyck B."/>
            <person name="Bense V."/>
            <person name="Catcheside P."/>
            <person name="Chovatia M."/>
            <person name="Cooper J."/>
            <person name="Damon W."/>
            <person name="Desjardin D."/>
            <person name="Finy P."/>
            <person name="Geml J."/>
            <person name="Haridas S."/>
            <person name="Hughes K."/>
            <person name="Justo A."/>
            <person name="Karasinski D."/>
            <person name="Kautmanova I."/>
            <person name="Kiss B."/>
            <person name="Kocsube S."/>
            <person name="Kotiranta H."/>
            <person name="LaButti K.M."/>
            <person name="Lechner B.E."/>
            <person name="Liimatainen K."/>
            <person name="Lipzen A."/>
            <person name="Lukacs Z."/>
            <person name="Mihaltcheva S."/>
            <person name="Morgado L.N."/>
            <person name="Niskanen T."/>
            <person name="Noordeloos M.E."/>
            <person name="Ohm R.A."/>
            <person name="Ortiz-Santana B."/>
            <person name="Ovrebo C."/>
            <person name="Racz N."/>
            <person name="Riley R."/>
            <person name="Savchenko A."/>
            <person name="Shiryaev A."/>
            <person name="Soop K."/>
            <person name="Spirin V."/>
            <person name="Szebenyi C."/>
            <person name="Tomsovsky M."/>
            <person name="Tulloss R.E."/>
            <person name="Uehling J."/>
            <person name="Grigoriev I.V."/>
            <person name="Vagvolgyi C."/>
            <person name="Papp T."/>
            <person name="Martin F.M."/>
            <person name="Miettinen O."/>
            <person name="Hibbett D.S."/>
            <person name="Nagy L.G."/>
        </authorList>
    </citation>
    <scope>NUCLEOTIDE SEQUENCE [LARGE SCALE GENOMIC DNA]</scope>
    <source>
        <strain evidence="1 2">NL-1719</strain>
    </source>
</reference>
<gene>
    <name evidence="1" type="ORF">BDN72DRAFT_763548</name>
</gene>
<keyword evidence="2" id="KW-1185">Reference proteome</keyword>
<name>A0ACD3B2Q4_9AGAR</name>
<organism evidence="1 2">
    <name type="scientific">Pluteus cervinus</name>
    <dbReference type="NCBI Taxonomy" id="181527"/>
    <lineage>
        <taxon>Eukaryota</taxon>
        <taxon>Fungi</taxon>
        <taxon>Dikarya</taxon>
        <taxon>Basidiomycota</taxon>
        <taxon>Agaricomycotina</taxon>
        <taxon>Agaricomycetes</taxon>
        <taxon>Agaricomycetidae</taxon>
        <taxon>Agaricales</taxon>
        <taxon>Pluteineae</taxon>
        <taxon>Pluteaceae</taxon>
        <taxon>Pluteus</taxon>
    </lineage>
</organism>
<evidence type="ECO:0000313" key="1">
    <source>
        <dbReference type="EMBL" id="TFK72249.1"/>
    </source>
</evidence>
<sequence>MNNEDLELERGKLDAQIQDLEVTIIVLKRQRNALTSISQLSTDVLLSIFEYLQFPPGGETEGVFHPFICRYSNMHSELSWIKAMTHVCAEWRNLALSTRRLWSRIKFRDPLMTMQMLERSRESPIEI</sequence>
<evidence type="ECO:0000313" key="2">
    <source>
        <dbReference type="Proteomes" id="UP000308600"/>
    </source>
</evidence>